<keyword evidence="2" id="KW-1185">Reference proteome</keyword>
<accession>A0A926HNA3</accession>
<reference evidence="1" key="1">
    <citation type="submission" date="2020-08" db="EMBL/GenBank/DDBJ databases">
        <title>Genome public.</title>
        <authorList>
            <person name="Liu C."/>
            <person name="Sun Q."/>
        </authorList>
    </citation>
    <scope>NUCLEOTIDE SEQUENCE</scope>
    <source>
        <strain evidence="1">NSJ-40</strain>
    </source>
</reference>
<dbReference type="EMBL" id="JACRSN010000011">
    <property type="protein sequence ID" value="MBC8534002.1"/>
    <property type="molecule type" value="Genomic_DNA"/>
</dbReference>
<dbReference type="GO" id="GO:0008168">
    <property type="term" value="F:methyltransferase activity"/>
    <property type="evidence" value="ECO:0007669"/>
    <property type="project" value="UniProtKB-KW"/>
</dbReference>
<dbReference type="SUPFAM" id="SSF53335">
    <property type="entry name" value="S-adenosyl-L-methionine-dependent methyltransferases"/>
    <property type="match status" value="1"/>
</dbReference>
<evidence type="ECO:0000313" key="1">
    <source>
        <dbReference type="EMBL" id="MBC8534002.1"/>
    </source>
</evidence>
<protein>
    <submittedName>
        <fullName evidence="1">Class I SAM-dependent methyltransferase</fullName>
    </submittedName>
</protein>
<dbReference type="Gene3D" id="3.40.50.150">
    <property type="entry name" value="Vaccinia Virus protein VP39"/>
    <property type="match status" value="1"/>
</dbReference>
<keyword evidence="1" id="KW-0808">Transferase</keyword>
<sequence length="91" mass="9996">MRFENDAKIQESFSKQAENFESTKMNFLHQPYLEKAVSRIAPSKTDTVLEVAAGTCACGRAISPFVQAVTCLDLTPQMLKTGKKEAEKAGL</sequence>
<evidence type="ECO:0000313" key="2">
    <source>
        <dbReference type="Proteomes" id="UP000651482"/>
    </source>
</evidence>
<dbReference type="Proteomes" id="UP000651482">
    <property type="component" value="Unassembled WGS sequence"/>
</dbReference>
<dbReference type="InterPro" id="IPR029063">
    <property type="entry name" value="SAM-dependent_MTases_sf"/>
</dbReference>
<dbReference type="Pfam" id="PF01209">
    <property type="entry name" value="Ubie_methyltran"/>
    <property type="match status" value="1"/>
</dbReference>
<keyword evidence="1" id="KW-0489">Methyltransferase</keyword>
<dbReference type="AlphaFoldDB" id="A0A926HNA3"/>
<gene>
    <name evidence="1" type="ORF">IAG03_08315</name>
</gene>
<organism evidence="1 2">
    <name type="scientific">Yeguia hominis</name>
    <dbReference type="NCBI Taxonomy" id="2763662"/>
    <lineage>
        <taxon>Bacteria</taxon>
        <taxon>Bacillati</taxon>
        <taxon>Bacillota</taxon>
        <taxon>Clostridia</taxon>
        <taxon>Eubacteriales</taxon>
        <taxon>Yeguiaceae</taxon>
        <taxon>Yeguia</taxon>
    </lineage>
</organism>
<comment type="caution">
    <text evidence="1">The sequence shown here is derived from an EMBL/GenBank/DDBJ whole genome shotgun (WGS) entry which is preliminary data.</text>
</comment>
<name>A0A926HNA3_9FIRM</name>
<dbReference type="GO" id="GO:0032259">
    <property type="term" value="P:methylation"/>
    <property type="evidence" value="ECO:0007669"/>
    <property type="project" value="UniProtKB-KW"/>
</dbReference>
<proteinExistence type="predicted"/>